<evidence type="ECO:0000313" key="1">
    <source>
        <dbReference type="EMBL" id="BBO73670.1"/>
    </source>
</evidence>
<dbReference type="KEGG" id="dwd:DSCW_10870"/>
<dbReference type="AlphaFoldDB" id="A0A5K7YZ46"/>
<reference evidence="1 2" key="1">
    <citation type="submission" date="2019-11" db="EMBL/GenBank/DDBJ databases">
        <title>Comparative genomics of hydrocarbon-degrading Desulfosarcina strains.</title>
        <authorList>
            <person name="Watanabe M."/>
            <person name="Kojima H."/>
            <person name="Fukui M."/>
        </authorList>
    </citation>
    <scope>NUCLEOTIDE SEQUENCE [LARGE SCALE GENOMIC DNA]</scope>
    <source>
        <strain evidence="1 2">PP31</strain>
    </source>
</reference>
<dbReference type="EMBL" id="AP021875">
    <property type="protein sequence ID" value="BBO73670.1"/>
    <property type="molecule type" value="Genomic_DNA"/>
</dbReference>
<keyword evidence="2" id="KW-1185">Reference proteome</keyword>
<name>A0A5K7YZ46_9BACT</name>
<accession>A0A5K7YZ46</accession>
<protein>
    <submittedName>
        <fullName evidence="1">Uncharacterized protein</fullName>
    </submittedName>
</protein>
<dbReference type="RefSeq" id="WP_155302759.1">
    <property type="nucleotide sequence ID" value="NZ_AP021875.1"/>
</dbReference>
<proteinExistence type="predicted"/>
<evidence type="ECO:0000313" key="2">
    <source>
        <dbReference type="Proteomes" id="UP000427769"/>
    </source>
</evidence>
<gene>
    <name evidence="1" type="ORF">DSCW_10870</name>
</gene>
<dbReference type="Proteomes" id="UP000427769">
    <property type="component" value="Chromosome"/>
</dbReference>
<dbReference type="OrthoDB" id="5422295at2"/>
<sequence>MSENSPLVRVHVNIELSAAALQAVVANTKKKAGTDDKGHYRLDTADALSELISRFLQEKDFDAFSKDENNY</sequence>
<organism evidence="1 2">
    <name type="scientific">Desulfosarcina widdelii</name>
    <dbReference type="NCBI Taxonomy" id="947919"/>
    <lineage>
        <taxon>Bacteria</taxon>
        <taxon>Pseudomonadati</taxon>
        <taxon>Thermodesulfobacteriota</taxon>
        <taxon>Desulfobacteria</taxon>
        <taxon>Desulfobacterales</taxon>
        <taxon>Desulfosarcinaceae</taxon>
        <taxon>Desulfosarcina</taxon>
    </lineage>
</organism>